<evidence type="ECO:0000256" key="1">
    <source>
        <dbReference type="SAM" id="MobiDB-lite"/>
    </source>
</evidence>
<keyword evidence="3" id="KW-1185">Reference proteome</keyword>
<dbReference type="OrthoDB" id="299121at2157"/>
<reference evidence="2" key="1">
    <citation type="submission" date="2017-11" db="EMBL/GenBank/DDBJ databases">
        <authorList>
            <person name="Kajale S.C."/>
            <person name="Sharma A."/>
        </authorList>
    </citation>
    <scope>NUCLEOTIDE SEQUENCE</scope>
    <source>
        <strain evidence="2">LS1_42</strain>
    </source>
</reference>
<gene>
    <name evidence="2" type="ORF">CV102_07320</name>
</gene>
<evidence type="ECO:0000313" key="2">
    <source>
        <dbReference type="EMBL" id="TYL39096.1"/>
    </source>
</evidence>
<name>A0A8J8TQP1_9EURY</name>
<protein>
    <submittedName>
        <fullName evidence="2">DUF3006 domain-containing protein</fullName>
    </submittedName>
</protein>
<comment type="caution">
    <text evidence="2">The sequence shown here is derived from an EMBL/GenBank/DDBJ whole genome shotgun (WGS) entry which is preliminary data.</text>
</comment>
<evidence type="ECO:0000313" key="3">
    <source>
        <dbReference type="Proteomes" id="UP000766904"/>
    </source>
</evidence>
<proteinExistence type="predicted"/>
<organism evidence="2 3">
    <name type="scientific">Natronococcus pandeyae</name>
    <dbReference type="NCBI Taxonomy" id="2055836"/>
    <lineage>
        <taxon>Archaea</taxon>
        <taxon>Methanobacteriati</taxon>
        <taxon>Methanobacteriota</taxon>
        <taxon>Stenosarchaea group</taxon>
        <taxon>Halobacteria</taxon>
        <taxon>Halobacteriales</taxon>
        <taxon>Natrialbaceae</taxon>
        <taxon>Natronococcus</taxon>
    </lineage>
</organism>
<dbReference type="Proteomes" id="UP000766904">
    <property type="component" value="Unassembled WGS sequence"/>
</dbReference>
<feature type="region of interest" description="Disordered" evidence="1">
    <location>
        <begin position="60"/>
        <end position="90"/>
    </location>
</feature>
<dbReference type="InterPro" id="IPR021377">
    <property type="entry name" value="DUF3006"/>
</dbReference>
<dbReference type="AlphaFoldDB" id="A0A8J8TQP1"/>
<dbReference type="Pfam" id="PF11213">
    <property type="entry name" value="DUF3006"/>
    <property type="match status" value="1"/>
</dbReference>
<sequence>MSDTATAVLDRIVDGTTAVLLLEEEGSVVDEYTLDVERLPDDGRHEGAVFTVTLEDETLREMEYRPDDERDRKASAQDRFDRLSERLPDE</sequence>
<dbReference type="EMBL" id="PHNJ01000003">
    <property type="protein sequence ID" value="TYL39096.1"/>
    <property type="molecule type" value="Genomic_DNA"/>
</dbReference>
<dbReference type="RefSeq" id="WP_148857234.1">
    <property type="nucleotide sequence ID" value="NZ_PHNJ01000003.1"/>
</dbReference>
<accession>A0A8J8TQP1</accession>